<accession>A0A058ZNQ6</accession>
<protein>
    <recommendedName>
        <fullName evidence="4">Lipopolysaccharide export system protein LptC</fullName>
    </recommendedName>
</protein>
<dbReference type="AlphaFoldDB" id="A0A058ZNQ6"/>
<dbReference type="eggNOG" id="COG5375">
    <property type="taxonomic scope" value="Bacteria"/>
</dbReference>
<dbReference type="STRING" id="1461693.ATO10_05951"/>
<evidence type="ECO:0000313" key="3">
    <source>
        <dbReference type="Proteomes" id="UP000024836"/>
    </source>
</evidence>
<keyword evidence="1" id="KW-1133">Transmembrane helix</keyword>
<sequence length="211" mass="22725">MTVCGPVWPDRMVATDNTYSRFVNLAKIVLPLAAIALLSTLFLFSKRIDTEASLPYSQVEIDQLAEDQRVTAPAFAGVTQDGMQIRVSAETARPSANTPGRAEASKIEAELQFRDGTQATIRSDTGVVDTTEWFTRLTGGVAMTTSDGFRISTNEIITALDRTDIKASGAVQVESPLGELSAGQMQITGDAEKGHVLVFNQGVKLIYRPGN</sequence>
<feature type="transmembrane region" description="Helical" evidence="1">
    <location>
        <begin position="22"/>
        <end position="44"/>
    </location>
</feature>
<evidence type="ECO:0008006" key="4">
    <source>
        <dbReference type="Google" id="ProtNLM"/>
    </source>
</evidence>
<organism evidence="2 3">
    <name type="scientific">Actibacterium atlanticum</name>
    <dbReference type="NCBI Taxonomy" id="1461693"/>
    <lineage>
        <taxon>Bacteria</taxon>
        <taxon>Pseudomonadati</taxon>
        <taxon>Pseudomonadota</taxon>
        <taxon>Alphaproteobacteria</taxon>
        <taxon>Rhodobacterales</taxon>
        <taxon>Roseobacteraceae</taxon>
        <taxon>Actibacterium</taxon>
    </lineage>
</organism>
<evidence type="ECO:0000256" key="1">
    <source>
        <dbReference type="SAM" id="Phobius"/>
    </source>
</evidence>
<comment type="caution">
    <text evidence="2">The sequence shown here is derived from an EMBL/GenBank/DDBJ whole genome shotgun (WGS) entry which is preliminary data.</text>
</comment>
<evidence type="ECO:0000313" key="2">
    <source>
        <dbReference type="EMBL" id="KCV82461.1"/>
    </source>
</evidence>
<dbReference type="Proteomes" id="UP000024836">
    <property type="component" value="Unassembled WGS sequence"/>
</dbReference>
<reference evidence="2 3" key="1">
    <citation type="submission" date="2013-04" db="EMBL/GenBank/DDBJ databases">
        <title>Shimia sp. 22II-S11-Z10 Genome Sequencing.</title>
        <authorList>
            <person name="Lai Q."/>
            <person name="Li G."/>
            <person name="Shao Z."/>
        </authorList>
    </citation>
    <scope>NUCLEOTIDE SEQUENCE [LARGE SCALE GENOMIC DNA]</scope>
    <source>
        <strain evidence="3">22II-S11-Z10</strain>
    </source>
</reference>
<keyword evidence="3" id="KW-1185">Reference proteome</keyword>
<keyword evidence="1" id="KW-0472">Membrane</keyword>
<gene>
    <name evidence="2" type="ORF">ATO10_05951</name>
</gene>
<name>A0A058ZNQ6_9RHOB</name>
<proteinExistence type="predicted"/>
<keyword evidence="1" id="KW-0812">Transmembrane</keyword>
<dbReference type="EMBL" id="AQQY01000003">
    <property type="protein sequence ID" value="KCV82461.1"/>
    <property type="molecule type" value="Genomic_DNA"/>
</dbReference>